<comment type="function">
    <text evidence="2 7">Synthesizes alpha-1,4-glucan chains using ADP-glucose.</text>
</comment>
<accession>A0A7U9TH42</accession>
<feature type="domain" description="Starch synthase catalytic" evidence="9">
    <location>
        <begin position="2"/>
        <end position="230"/>
    </location>
</feature>
<keyword evidence="5 7" id="KW-0808">Transferase</keyword>
<organism evidence="10 11">
    <name type="scientific">Mariniplasma anaerobium</name>
    <dbReference type="NCBI Taxonomy" id="2735436"/>
    <lineage>
        <taxon>Bacteria</taxon>
        <taxon>Bacillati</taxon>
        <taxon>Mycoplasmatota</taxon>
        <taxon>Mollicutes</taxon>
        <taxon>Acholeplasmatales</taxon>
        <taxon>Acholeplasmataceae</taxon>
        <taxon>Mariniplasma</taxon>
    </lineage>
</organism>
<dbReference type="EMBL" id="AP024412">
    <property type="protein sequence ID" value="BCR36215.1"/>
    <property type="molecule type" value="Genomic_DNA"/>
</dbReference>
<dbReference type="RefSeq" id="WP_176238962.1">
    <property type="nucleotide sequence ID" value="NZ_AP024412.1"/>
</dbReference>
<dbReference type="GO" id="GO:0005978">
    <property type="term" value="P:glycogen biosynthetic process"/>
    <property type="evidence" value="ECO:0007669"/>
    <property type="project" value="UniProtKB-UniRule"/>
</dbReference>
<dbReference type="Proteomes" id="UP000620133">
    <property type="component" value="Chromosome"/>
</dbReference>
<dbReference type="GO" id="GO:0009011">
    <property type="term" value="F:alpha-1,4-glucan glucosyltransferase (ADP-glucose donor) activity"/>
    <property type="evidence" value="ECO:0007669"/>
    <property type="project" value="UniProtKB-UniRule"/>
</dbReference>
<feature type="binding site" evidence="7">
    <location>
        <position position="15"/>
    </location>
    <ligand>
        <name>ADP-alpha-D-glucose</name>
        <dbReference type="ChEBI" id="CHEBI:57498"/>
    </ligand>
</feature>
<reference evidence="10" key="1">
    <citation type="submission" date="2021-01" db="EMBL/GenBank/DDBJ databases">
        <title>Draft genome sequence of Acholeplasmataceae bacterium strain Mahy22.</title>
        <authorList>
            <person name="Watanabe M."/>
            <person name="Kojima H."/>
            <person name="Fukui M."/>
        </authorList>
    </citation>
    <scope>NUCLEOTIDE SEQUENCE</scope>
    <source>
        <strain evidence="10">Mahy22</strain>
    </source>
</reference>
<evidence type="ECO:0000313" key="10">
    <source>
        <dbReference type="EMBL" id="BCR36215.1"/>
    </source>
</evidence>
<dbReference type="InterPro" id="IPR013534">
    <property type="entry name" value="Starch_synth_cat_dom"/>
</dbReference>
<protein>
    <recommendedName>
        <fullName evidence="7">Glycogen synthase</fullName>
        <ecNumber evidence="7">2.4.1.21</ecNumber>
    </recommendedName>
    <alternativeName>
        <fullName evidence="7">Starch [bacterial glycogen] synthase</fullName>
    </alternativeName>
</protein>
<proteinExistence type="inferred from homology"/>
<keyword evidence="11" id="KW-1185">Reference proteome</keyword>
<dbReference type="EC" id="2.4.1.21" evidence="7"/>
<dbReference type="PANTHER" id="PTHR45825:SF11">
    <property type="entry name" value="ALPHA AMYLASE DOMAIN-CONTAINING PROTEIN"/>
    <property type="match status" value="1"/>
</dbReference>
<keyword evidence="6 7" id="KW-0320">Glycogen biosynthesis</keyword>
<evidence type="ECO:0000259" key="8">
    <source>
        <dbReference type="Pfam" id="PF00534"/>
    </source>
</evidence>
<dbReference type="Pfam" id="PF00534">
    <property type="entry name" value="Glycos_transf_1"/>
    <property type="match status" value="1"/>
</dbReference>
<name>A0A7U9TH42_9MOLU</name>
<dbReference type="KEGG" id="manr:MPAN_011080"/>
<evidence type="ECO:0000256" key="1">
    <source>
        <dbReference type="ARBA" id="ARBA00001478"/>
    </source>
</evidence>
<evidence type="ECO:0000313" key="11">
    <source>
        <dbReference type="Proteomes" id="UP000620133"/>
    </source>
</evidence>
<evidence type="ECO:0000259" key="9">
    <source>
        <dbReference type="Pfam" id="PF08323"/>
    </source>
</evidence>
<evidence type="ECO:0000256" key="5">
    <source>
        <dbReference type="ARBA" id="ARBA00022679"/>
    </source>
</evidence>
<feature type="domain" description="Glycosyl transferase family 1" evidence="8">
    <location>
        <begin position="289"/>
        <end position="442"/>
    </location>
</feature>
<sequence length="474" mass="54766">MKILFCSGEAHPFSKSGGLADVSYALSKALQKKGHEVKIITPLYQSLISKKDTFENIGQAKIKVGSQSETATFYKTTYDGLSYIFVDHEKFFNKSRYYGYSDDALRFTFFNLAILEYIKLTKNYPDIIHANDWQTSLVPFFLDVFYRRIDQSFKNIKTLLSIHNLEKQGAFPMDIEALFNHKNFTYIHMNQVNFLKCGIMRANAINTVSENYKDEILTRFYGFSLDGPLKSRQHDLYGILNGFDDELYNPKNNENIYQGYDEETHTIGKKINRKELIKTLKLTPGLNIPIVSFIHRFARQKGLDIMMEVLEDYLKIGAFYFIAIGSGDALYESYFMKLQKKYPEFVYYNEGFDVNLEQKVYAASDLFMLPSLFEPCGLNHMVAMKYGALPIVRETGGLKDTVTPYNKFSGIGVGFTFKNYNKSEFVEAIDQALNLYHEDKEAFNSMVRQAMHIKYSVSKMASQYEELYNKILNS</sequence>
<evidence type="ECO:0000256" key="7">
    <source>
        <dbReference type="HAMAP-Rule" id="MF_00484"/>
    </source>
</evidence>
<evidence type="ECO:0000256" key="6">
    <source>
        <dbReference type="ARBA" id="ARBA00023056"/>
    </source>
</evidence>
<dbReference type="Gene3D" id="3.40.50.2000">
    <property type="entry name" value="Glycogen Phosphorylase B"/>
    <property type="match status" value="2"/>
</dbReference>
<evidence type="ECO:0000256" key="4">
    <source>
        <dbReference type="ARBA" id="ARBA00022676"/>
    </source>
</evidence>
<dbReference type="NCBIfam" id="TIGR02095">
    <property type="entry name" value="glgA"/>
    <property type="match status" value="1"/>
</dbReference>
<evidence type="ECO:0000256" key="2">
    <source>
        <dbReference type="ARBA" id="ARBA00002764"/>
    </source>
</evidence>
<dbReference type="Pfam" id="PF08323">
    <property type="entry name" value="Glyco_transf_5"/>
    <property type="match status" value="1"/>
</dbReference>
<dbReference type="InterPro" id="IPR011835">
    <property type="entry name" value="GS/SS"/>
</dbReference>
<dbReference type="PANTHER" id="PTHR45825">
    <property type="entry name" value="GRANULE-BOUND STARCH SYNTHASE 1, CHLOROPLASTIC/AMYLOPLASTIC"/>
    <property type="match status" value="1"/>
</dbReference>
<comment type="catalytic activity">
    <reaction evidence="1 7">
        <text>[(1-&gt;4)-alpha-D-glucosyl](n) + ADP-alpha-D-glucose = [(1-&gt;4)-alpha-D-glucosyl](n+1) + ADP + H(+)</text>
        <dbReference type="Rhea" id="RHEA:18189"/>
        <dbReference type="Rhea" id="RHEA-COMP:9584"/>
        <dbReference type="Rhea" id="RHEA-COMP:9587"/>
        <dbReference type="ChEBI" id="CHEBI:15378"/>
        <dbReference type="ChEBI" id="CHEBI:15444"/>
        <dbReference type="ChEBI" id="CHEBI:57498"/>
        <dbReference type="ChEBI" id="CHEBI:456216"/>
        <dbReference type="EC" id="2.4.1.21"/>
    </reaction>
</comment>
<comment type="pathway">
    <text evidence="7">Glycan biosynthesis; glycogen biosynthesis.</text>
</comment>
<dbReference type="GO" id="GO:0004373">
    <property type="term" value="F:alpha-1,4-glucan glucosyltransferase (UDP-glucose donor) activity"/>
    <property type="evidence" value="ECO:0007669"/>
    <property type="project" value="InterPro"/>
</dbReference>
<keyword evidence="4 7" id="KW-0328">Glycosyltransferase</keyword>
<dbReference type="InterPro" id="IPR001296">
    <property type="entry name" value="Glyco_trans_1"/>
</dbReference>
<gene>
    <name evidence="10" type="primary">glgA_2</name>
    <name evidence="7" type="synonym">glgA</name>
    <name evidence="10" type="ORF">MPAN_011080</name>
</gene>
<dbReference type="UniPathway" id="UPA00164"/>
<comment type="similarity">
    <text evidence="3 7">Belongs to the glycosyltransferase 1 family. Bacterial/plant glycogen synthase subfamily.</text>
</comment>
<evidence type="ECO:0000256" key="3">
    <source>
        <dbReference type="ARBA" id="ARBA00010281"/>
    </source>
</evidence>
<dbReference type="AlphaFoldDB" id="A0A7U9TH42"/>
<dbReference type="SUPFAM" id="SSF53756">
    <property type="entry name" value="UDP-Glycosyltransferase/glycogen phosphorylase"/>
    <property type="match status" value="1"/>
</dbReference>
<dbReference type="HAMAP" id="MF_00484">
    <property type="entry name" value="Glycogen_synth"/>
    <property type="match status" value="1"/>
</dbReference>
<dbReference type="CDD" id="cd03791">
    <property type="entry name" value="GT5_Glycogen_synthase_DULL1-like"/>
    <property type="match status" value="1"/>
</dbReference>